<feature type="chain" id="PRO_5045388443" evidence="6">
    <location>
        <begin position="30"/>
        <end position="341"/>
    </location>
</feature>
<dbReference type="CDD" id="cd13690">
    <property type="entry name" value="PBP2_GluB"/>
    <property type="match status" value="1"/>
</dbReference>
<evidence type="ECO:0000313" key="8">
    <source>
        <dbReference type="EMBL" id="WUS25339.1"/>
    </source>
</evidence>
<dbReference type="RefSeq" id="WP_159480906.1">
    <property type="nucleotide sequence ID" value="NZ_BAAATH010000007.1"/>
</dbReference>
<dbReference type="Pfam" id="PF00497">
    <property type="entry name" value="SBP_bac_3"/>
    <property type="match status" value="1"/>
</dbReference>
<dbReference type="PANTHER" id="PTHR30085">
    <property type="entry name" value="AMINO ACID ABC TRANSPORTER PERMEASE"/>
    <property type="match status" value="1"/>
</dbReference>
<evidence type="ECO:0000256" key="5">
    <source>
        <dbReference type="SAM" id="MobiDB-lite"/>
    </source>
</evidence>
<evidence type="ECO:0000256" key="1">
    <source>
        <dbReference type="ARBA" id="ARBA00010333"/>
    </source>
</evidence>
<comment type="similarity">
    <text evidence="1 4">Belongs to the bacterial solute-binding protein 3 family.</text>
</comment>
<dbReference type="GeneID" id="96635606"/>
<organism evidence="8 9">
    <name type="scientific">Streptomyces caniferus</name>
    <dbReference type="NCBI Taxonomy" id="285557"/>
    <lineage>
        <taxon>Bacteria</taxon>
        <taxon>Bacillati</taxon>
        <taxon>Actinomycetota</taxon>
        <taxon>Actinomycetes</taxon>
        <taxon>Kitasatosporales</taxon>
        <taxon>Streptomycetaceae</taxon>
        <taxon>Streptomyces</taxon>
    </lineage>
</organism>
<proteinExistence type="inferred from homology"/>
<reference evidence="8" key="1">
    <citation type="submission" date="2022-10" db="EMBL/GenBank/DDBJ databases">
        <title>The complete genomes of actinobacterial strains from the NBC collection.</title>
        <authorList>
            <person name="Joergensen T.S."/>
            <person name="Alvarez Arevalo M."/>
            <person name="Sterndorff E.B."/>
            <person name="Faurdal D."/>
            <person name="Vuksanovic O."/>
            <person name="Mourched A.-S."/>
            <person name="Charusanti P."/>
            <person name="Shaw S."/>
            <person name="Blin K."/>
            <person name="Weber T."/>
        </authorList>
    </citation>
    <scope>NUCLEOTIDE SEQUENCE</scope>
    <source>
        <strain evidence="8">NBC_01256</strain>
    </source>
</reference>
<feature type="signal peptide" evidence="6">
    <location>
        <begin position="1"/>
        <end position="29"/>
    </location>
</feature>
<keyword evidence="2" id="KW-0813">Transport</keyword>
<protein>
    <submittedName>
        <fullName evidence="8">Glutamate ABC transporter substrate-binding protein</fullName>
    </submittedName>
</protein>
<evidence type="ECO:0000256" key="3">
    <source>
        <dbReference type="ARBA" id="ARBA00022729"/>
    </source>
</evidence>
<dbReference type="PROSITE" id="PS01039">
    <property type="entry name" value="SBP_BACTERIAL_3"/>
    <property type="match status" value="1"/>
</dbReference>
<dbReference type="InterPro" id="IPR001638">
    <property type="entry name" value="Solute-binding_3/MltF_N"/>
</dbReference>
<gene>
    <name evidence="8" type="ORF">OG727_25370</name>
</gene>
<feature type="domain" description="Solute-binding protein family 3/N-terminal" evidence="7">
    <location>
        <begin position="101"/>
        <end position="327"/>
    </location>
</feature>
<dbReference type="Proteomes" id="UP001432292">
    <property type="component" value="Chromosome"/>
</dbReference>
<dbReference type="Gene3D" id="3.40.190.10">
    <property type="entry name" value="Periplasmic binding protein-like II"/>
    <property type="match status" value="2"/>
</dbReference>
<evidence type="ECO:0000256" key="2">
    <source>
        <dbReference type="ARBA" id="ARBA00022448"/>
    </source>
</evidence>
<evidence type="ECO:0000256" key="4">
    <source>
        <dbReference type="RuleBase" id="RU003744"/>
    </source>
</evidence>
<evidence type="ECO:0000256" key="6">
    <source>
        <dbReference type="SAM" id="SignalP"/>
    </source>
</evidence>
<dbReference type="SUPFAM" id="SSF53850">
    <property type="entry name" value="Periplasmic binding protein-like II"/>
    <property type="match status" value="1"/>
</dbReference>
<dbReference type="SMART" id="SM00062">
    <property type="entry name" value="PBPb"/>
    <property type="match status" value="1"/>
</dbReference>
<dbReference type="InterPro" id="IPR018313">
    <property type="entry name" value="SBP_3_CS"/>
</dbReference>
<evidence type="ECO:0000259" key="7">
    <source>
        <dbReference type="SMART" id="SM00062"/>
    </source>
</evidence>
<dbReference type="InterPro" id="IPR051455">
    <property type="entry name" value="Bact_solute-bind_prot3"/>
</dbReference>
<keyword evidence="3 6" id="KW-0732">Signal</keyword>
<sequence>MRVRARGLVNLRAVLAPVASGMCVMAAAAAVLVPALGGDAERGGHGGGRVSSPAATHRAYGPGAAPAAPAVAPCTARNAAESLRPSSEDGAAVTRIKEKGQLVVGVDQNTYRWGYRDPATGSLEGFDIDLARAIAVDILGPHPHVVFKAVPTNQRIPALRKRAVDMVVRTMTINCARKQQVAFSTSYFQAGQQVLAPVASKITAFDDSLRGKRVCTAAGSTGESELMARAHGAKVLTVPNQLDCLVRLQLGRADAVVTDSALAAAQAAQDPTVELKGEPFTDESYGVAMNKDDPDLVRRVNKVLDDYRGGGADSPWMRAYRTWLKADLPGISGPPSPQYSD</sequence>
<keyword evidence="9" id="KW-1185">Reference proteome</keyword>
<evidence type="ECO:0000313" key="9">
    <source>
        <dbReference type="Proteomes" id="UP001432292"/>
    </source>
</evidence>
<accession>A0ABZ1VPV3</accession>
<dbReference type="EMBL" id="CP108473">
    <property type="protein sequence ID" value="WUS25339.1"/>
    <property type="molecule type" value="Genomic_DNA"/>
</dbReference>
<dbReference type="PANTHER" id="PTHR30085:SF6">
    <property type="entry name" value="ABC TRANSPORTER GLUTAMINE-BINDING PROTEIN GLNH"/>
    <property type="match status" value="1"/>
</dbReference>
<name>A0ABZ1VPV3_9ACTN</name>
<feature type="region of interest" description="Disordered" evidence="5">
    <location>
        <begin position="42"/>
        <end position="62"/>
    </location>
</feature>